<dbReference type="Proteomes" id="UP001054945">
    <property type="component" value="Unassembled WGS sequence"/>
</dbReference>
<protein>
    <recommendedName>
        <fullName evidence="4">Ribosomal protein S14</fullName>
    </recommendedName>
</protein>
<dbReference type="AlphaFoldDB" id="A0AAV4RYK8"/>
<comment type="caution">
    <text evidence="2">The sequence shown here is derived from an EMBL/GenBank/DDBJ whole genome shotgun (WGS) entry which is preliminary data.</text>
</comment>
<evidence type="ECO:0000313" key="2">
    <source>
        <dbReference type="EMBL" id="GIY24918.1"/>
    </source>
</evidence>
<feature type="compositionally biased region" description="Low complexity" evidence="1">
    <location>
        <begin position="54"/>
        <end position="67"/>
    </location>
</feature>
<evidence type="ECO:0008006" key="4">
    <source>
        <dbReference type="Google" id="ProtNLM"/>
    </source>
</evidence>
<organism evidence="2 3">
    <name type="scientific">Caerostris extrusa</name>
    <name type="common">Bark spider</name>
    <name type="synonym">Caerostris bankana</name>
    <dbReference type="NCBI Taxonomy" id="172846"/>
    <lineage>
        <taxon>Eukaryota</taxon>
        <taxon>Metazoa</taxon>
        <taxon>Ecdysozoa</taxon>
        <taxon>Arthropoda</taxon>
        <taxon>Chelicerata</taxon>
        <taxon>Arachnida</taxon>
        <taxon>Araneae</taxon>
        <taxon>Araneomorphae</taxon>
        <taxon>Entelegynae</taxon>
        <taxon>Araneoidea</taxon>
        <taxon>Araneidae</taxon>
        <taxon>Caerostris</taxon>
    </lineage>
</organism>
<accession>A0AAV4RYK8</accession>
<keyword evidence="3" id="KW-1185">Reference proteome</keyword>
<sequence length="91" mass="10488">MKRRSKVRILKENYKKKMAEKEKIVRAEISRISSKSRNVMCFKHYSASRKKRSSTSPSGVLVPSLSPQHQHHPERNTDCDFAEASVSKELS</sequence>
<evidence type="ECO:0000256" key="1">
    <source>
        <dbReference type="SAM" id="MobiDB-lite"/>
    </source>
</evidence>
<name>A0AAV4RYK8_CAEEX</name>
<proteinExistence type="predicted"/>
<reference evidence="2 3" key="1">
    <citation type="submission" date="2021-06" db="EMBL/GenBank/DDBJ databases">
        <title>Caerostris extrusa draft genome.</title>
        <authorList>
            <person name="Kono N."/>
            <person name="Arakawa K."/>
        </authorList>
    </citation>
    <scope>NUCLEOTIDE SEQUENCE [LARGE SCALE GENOMIC DNA]</scope>
</reference>
<evidence type="ECO:0000313" key="3">
    <source>
        <dbReference type="Proteomes" id="UP001054945"/>
    </source>
</evidence>
<feature type="region of interest" description="Disordered" evidence="1">
    <location>
        <begin position="45"/>
        <end position="91"/>
    </location>
</feature>
<dbReference type="EMBL" id="BPLR01008466">
    <property type="protein sequence ID" value="GIY24918.1"/>
    <property type="molecule type" value="Genomic_DNA"/>
</dbReference>
<gene>
    <name evidence="2" type="ORF">CEXT_451581</name>
</gene>